<evidence type="ECO:0000256" key="4">
    <source>
        <dbReference type="PIRSR" id="PIRSR600760-2"/>
    </source>
</evidence>
<dbReference type="GO" id="GO:0046872">
    <property type="term" value="F:metal ion binding"/>
    <property type="evidence" value="ECO:0007669"/>
    <property type="project" value="UniProtKB-KW"/>
</dbReference>
<keyword evidence="1 4" id="KW-0479">Metal-binding</keyword>
<dbReference type="KEGG" id="muh:HYN43_018150"/>
<evidence type="ECO:0000313" key="6">
    <source>
        <dbReference type="Proteomes" id="UP000270046"/>
    </source>
</evidence>
<dbReference type="Proteomes" id="UP000270046">
    <property type="component" value="Chromosome"/>
</dbReference>
<name>A0A494W1F4_9SPHI</name>
<dbReference type="InterPro" id="IPR020583">
    <property type="entry name" value="Inositol_monoP_metal-BS"/>
</dbReference>
<gene>
    <name evidence="5" type="ORF">HYN43_018150</name>
</gene>
<dbReference type="EMBL" id="CP032869">
    <property type="protein sequence ID" value="AYL97112.1"/>
    <property type="molecule type" value="Genomic_DNA"/>
</dbReference>
<keyword evidence="3 4" id="KW-0460">Magnesium</keyword>
<dbReference type="RefSeq" id="WP_119410696.1">
    <property type="nucleotide sequence ID" value="NZ_CP032869.1"/>
</dbReference>
<keyword evidence="2" id="KW-0378">Hydrolase</keyword>
<dbReference type="Gene3D" id="3.40.190.80">
    <property type="match status" value="1"/>
</dbReference>
<feature type="binding site" evidence="4">
    <location>
        <position position="89"/>
    </location>
    <ligand>
        <name>Mg(2+)</name>
        <dbReference type="ChEBI" id="CHEBI:18420"/>
        <label>1</label>
        <note>catalytic</note>
    </ligand>
</feature>
<accession>A0A494W1F4</accession>
<comment type="cofactor">
    <cofactor evidence="4">
        <name>Mg(2+)</name>
        <dbReference type="ChEBI" id="CHEBI:18420"/>
    </cofactor>
</comment>
<dbReference type="PROSITE" id="PS00629">
    <property type="entry name" value="IMP_1"/>
    <property type="match status" value="1"/>
</dbReference>
<proteinExistence type="predicted"/>
<dbReference type="InterPro" id="IPR020550">
    <property type="entry name" value="Inositol_monophosphatase_CS"/>
</dbReference>
<protein>
    <submittedName>
        <fullName evidence="5">Inositol monophosphatase</fullName>
    </submittedName>
</protein>
<dbReference type="Pfam" id="PF00459">
    <property type="entry name" value="Inositol_P"/>
    <property type="match status" value="1"/>
</dbReference>
<sequence>MDTLNLAGQLELAVYAAKEAGKMLLKTDDAEVKINSSIDKDIKLEADVESEKLIVRILSEGSPFNILSEESGLVKNDNADGYRWIVDPLDGSLNYSRDIDIYAVSIGLWKDNEPVLGVVYDFLHERLYTGLVGDGAYLNGKKISVSNIDNKKNSILSTGFPVYSSFDQSNINTFVSNVQEYKKVRLFGSAAMSLIHVAKGSIEAYTENNIAVWDVAAGLAILVAAGGTFTAPEGKGPLYLNVFASNGKI</sequence>
<dbReference type="InterPro" id="IPR000760">
    <property type="entry name" value="Inositol_monophosphatase-like"/>
</dbReference>
<evidence type="ECO:0000313" key="5">
    <source>
        <dbReference type="EMBL" id="AYL97112.1"/>
    </source>
</evidence>
<dbReference type="PROSITE" id="PS00630">
    <property type="entry name" value="IMP_2"/>
    <property type="match status" value="1"/>
</dbReference>
<evidence type="ECO:0000256" key="2">
    <source>
        <dbReference type="ARBA" id="ARBA00022801"/>
    </source>
</evidence>
<evidence type="ECO:0000256" key="1">
    <source>
        <dbReference type="ARBA" id="ARBA00022723"/>
    </source>
</evidence>
<dbReference type="GO" id="GO:0006020">
    <property type="term" value="P:inositol metabolic process"/>
    <property type="evidence" value="ECO:0007669"/>
    <property type="project" value="TreeGrafter"/>
</dbReference>
<feature type="binding site" evidence="4">
    <location>
        <position position="90"/>
    </location>
    <ligand>
        <name>Mg(2+)</name>
        <dbReference type="ChEBI" id="CHEBI:18420"/>
        <label>2</label>
    </ligand>
</feature>
<evidence type="ECO:0000256" key="3">
    <source>
        <dbReference type="ARBA" id="ARBA00022842"/>
    </source>
</evidence>
<dbReference type="GO" id="GO:0007165">
    <property type="term" value="P:signal transduction"/>
    <property type="evidence" value="ECO:0007669"/>
    <property type="project" value="TreeGrafter"/>
</dbReference>
<dbReference type="PRINTS" id="PR00377">
    <property type="entry name" value="IMPHPHTASES"/>
</dbReference>
<dbReference type="PANTHER" id="PTHR20854">
    <property type="entry name" value="INOSITOL MONOPHOSPHATASE"/>
    <property type="match status" value="1"/>
</dbReference>
<feature type="binding site" evidence="4">
    <location>
        <position position="87"/>
    </location>
    <ligand>
        <name>Mg(2+)</name>
        <dbReference type="ChEBI" id="CHEBI:18420"/>
        <label>1</label>
        <note>catalytic</note>
    </ligand>
</feature>
<keyword evidence="6" id="KW-1185">Reference proteome</keyword>
<reference evidence="5 6" key="1">
    <citation type="submission" date="2018-10" db="EMBL/GenBank/DDBJ databases">
        <title>Genome sequencing of Mucilaginibacter sp. HYN0043.</title>
        <authorList>
            <person name="Kim M."/>
            <person name="Yi H."/>
        </authorList>
    </citation>
    <scope>NUCLEOTIDE SEQUENCE [LARGE SCALE GENOMIC DNA]</scope>
    <source>
        <strain evidence="5 6">HYN0043</strain>
    </source>
</reference>
<dbReference type="GO" id="GO:0046854">
    <property type="term" value="P:phosphatidylinositol phosphate biosynthetic process"/>
    <property type="evidence" value="ECO:0007669"/>
    <property type="project" value="InterPro"/>
</dbReference>
<dbReference type="SUPFAM" id="SSF56655">
    <property type="entry name" value="Carbohydrate phosphatase"/>
    <property type="match status" value="1"/>
</dbReference>
<organism evidence="5 6">
    <name type="scientific">Mucilaginibacter celer</name>
    <dbReference type="NCBI Taxonomy" id="2305508"/>
    <lineage>
        <taxon>Bacteria</taxon>
        <taxon>Pseudomonadati</taxon>
        <taxon>Bacteroidota</taxon>
        <taxon>Sphingobacteriia</taxon>
        <taxon>Sphingobacteriales</taxon>
        <taxon>Sphingobacteriaceae</taxon>
        <taxon>Mucilaginibacter</taxon>
    </lineage>
</organism>
<dbReference type="GO" id="GO:0008934">
    <property type="term" value="F:inositol monophosphate 1-phosphatase activity"/>
    <property type="evidence" value="ECO:0007669"/>
    <property type="project" value="TreeGrafter"/>
</dbReference>
<feature type="binding site" evidence="4">
    <location>
        <position position="69"/>
    </location>
    <ligand>
        <name>Mg(2+)</name>
        <dbReference type="ChEBI" id="CHEBI:18420"/>
        <label>1</label>
        <note>catalytic</note>
    </ligand>
</feature>
<dbReference type="OrthoDB" id="9772456at2"/>
<feature type="binding site" evidence="4">
    <location>
        <position position="214"/>
    </location>
    <ligand>
        <name>Mg(2+)</name>
        <dbReference type="ChEBI" id="CHEBI:18420"/>
        <label>1</label>
        <note>catalytic</note>
    </ligand>
</feature>
<dbReference type="PANTHER" id="PTHR20854:SF4">
    <property type="entry name" value="INOSITOL-1-MONOPHOSPHATASE-RELATED"/>
    <property type="match status" value="1"/>
</dbReference>
<dbReference type="Gene3D" id="3.30.540.10">
    <property type="entry name" value="Fructose-1,6-Bisphosphatase, subunit A, domain 1"/>
    <property type="match status" value="1"/>
</dbReference>
<dbReference type="AlphaFoldDB" id="A0A494W1F4"/>